<sequence length="90" mass="10011">MPPPCDKGFYFAGCLVLRDSSSGVERLRILSGRESESAVALACLWYLWIPFSEAQMQGLCGVPVSYVWAYRDVPDDALAALSVVRRARRL</sequence>
<gene>
    <name evidence="1" type="ORF">CDL15_Pgr011696</name>
</gene>
<dbReference type="AlphaFoldDB" id="A0A218WXN2"/>
<protein>
    <submittedName>
        <fullName evidence="1">Uncharacterized protein</fullName>
    </submittedName>
</protein>
<proteinExistence type="predicted"/>
<evidence type="ECO:0000313" key="1">
    <source>
        <dbReference type="EMBL" id="OWM76971.1"/>
    </source>
</evidence>
<name>A0A218WXN2_PUNGR</name>
<comment type="caution">
    <text evidence="1">The sequence shown here is derived from an EMBL/GenBank/DDBJ whole genome shotgun (WGS) entry which is preliminary data.</text>
</comment>
<accession>A0A218WXN2</accession>
<reference evidence="2" key="1">
    <citation type="journal article" date="2017" name="Plant J.">
        <title>The pomegranate (Punica granatum L.) genome and the genomics of punicalagin biosynthesis.</title>
        <authorList>
            <person name="Qin G."/>
            <person name="Xu C."/>
            <person name="Ming R."/>
            <person name="Tang H."/>
            <person name="Guyot R."/>
            <person name="Kramer E.M."/>
            <person name="Hu Y."/>
            <person name="Yi X."/>
            <person name="Qi Y."/>
            <person name="Xu X."/>
            <person name="Gao Z."/>
            <person name="Pan H."/>
            <person name="Jian J."/>
            <person name="Tian Y."/>
            <person name="Yue Z."/>
            <person name="Xu Y."/>
        </authorList>
    </citation>
    <scope>NUCLEOTIDE SEQUENCE [LARGE SCALE GENOMIC DNA]</scope>
    <source>
        <strain evidence="2">cv. Dabenzi</strain>
    </source>
</reference>
<dbReference type="EMBL" id="MTKT01002940">
    <property type="protein sequence ID" value="OWM76971.1"/>
    <property type="molecule type" value="Genomic_DNA"/>
</dbReference>
<organism evidence="1 2">
    <name type="scientific">Punica granatum</name>
    <name type="common">Pomegranate</name>
    <dbReference type="NCBI Taxonomy" id="22663"/>
    <lineage>
        <taxon>Eukaryota</taxon>
        <taxon>Viridiplantae</taxon>
        <taxon>Streptophyta</taxon>
        <taxon>Embryophyta</taxon>
        <taxon>Tracheophyta</taxon>
        <taxon>Spermatophyta</taxon>
        <taxon>Magnoliopsida</taxon>
        <taxon>eudicotyledons</taxon>
        <taxon>Gunneridae</taxon>
        <taxon>Pentapetalae</taxon>
        <taxon>rosids</taxon>
        <taxon>malvids</taxon>
        <taxon>Myrtales</taxon>
        <taxon>Lythraceae</taxon>
        <taxon>Punica</taxon>
    </lineage>
</organism>
<dbReference type="Proteomes" id="UP000197138">
    <property type="component" value="Unassembled WGS sequence"/>
</dbReference>
<evidence type="ECO:0000313" key="2">
    <source>
        <dbReference type="Proteomes" id="UP000197138"/>
    </source>
</evidence>